<dbReference type="Pfam" id="PF08806">
    <property type="entry name" value="Sep15_SelM"/>
    <property type="match status" value="1"/>
</dbReference>
<accession>A0A8T2KFR5</accession>
<dbReference type="InterPro" id="IPR038219">
    <property type="entry name" value="Sep15/SelM_sf"/>
</dbReference>
<dbReference type="EMBL" id="JAACNH010000001">
    <property type="protein sequence ID" value="KAG8455608.1"/>
    <property type="molecule type" value="Genomic_DNA"/>
</dbReference>
<evidence type="ECO:0000256" key="5">
    <source>
        <dbReference type="SAM" id="MobiDB-lite"/>
    </source>
</evidence>
<dbReference type="InterPro" id="IPR014912">
    <property type="entry name" value="Sep15_SelM_dom"/>
</dbReference>
<evidence type="ECO:0000256" key="6">
    <source>
        <dbReference type="SAM" id="SignalP"/>
    </source>
</evidence>
<dbReference type="PANTHER" id="PTHR13077:SF7">
    <property type="entry name" value="SELENOPROTEIN M"/>
    <property type="match status" value="1"/>
</dbReference>
<keyword evidence="2 6" id="KW-0732">Signal</keyword>
<name>A0A8T2KFR5_9PIPI</name>
<keyword evidence="9" id="KW-1185">Reference proteome</keyword>
<protein>
    <recommendedName>
        <fullName evidence="4">Selenoprotein M</fullName>
    </recommendedName>
</protein>
<comment type="caution">
    <text evidence="8">The sequence shown here is derived from an EMBL/GenBank/DDBJ whole genome shotgun (WGS) entry which is preliminary data.</text>
</comment>
<evidence type="ECO:0000313" key="8">
    <source>
        <dbReference type="EMBL" id="KAG8455608.1"/>
    </source>
</evidence>
<comment type="similarity">
    <text evidence="1">Belongs to the selenoprotein M/F family.</text>
</comment>
<sequence>MWPLLLLLGLAHPLLGYQIDWKKLETIARGKIELNRLKEVKDFVTDELPLFHNLEMKQIPGADPELVLLSSKNKELERIPLREMTRKQINKLVKDLGFYKKKSRTAQVPPEFQMAPARNTGGNREDL</sequence>
<dbReference type="GO" id="GO:0005788">
    <property type="term" value="C:endoplasmic reticulum lumen"/>
    <property type="evidence" value="ECO:0007669"/>
    <property type="project" value="TreeGrafter"/>
</dbReference>
<dbReference type="PANTHER" id="PTHR13077">
    <property type="entry name" value="SELENOPROTEIN F"/>
    <property type="match status" value="1"/>
</dbReference>
<evidence type="ECO:0000313" key="9">
    <source>
        <dbReference type="Proteomes" id="UP000812440"/>
    </source>
</evidence>
<evidence type="ECO:0000256" key="2">
    <source>
        <dbReference type="ARBA" id="ARBA00022729"/>
    </source>
</evidence>
<reference evidence="8" key="1">
    <citation type="thesis" date="2020" institute="ProQuest LLC" country="789 East Eisenhower Parkway, Ann Arbor, MI, USA">
        <title>Comparative Genomics and Chromosome Evolution.</title>
        <authorList>
            <person name="Mudd A.B."/>
        </authorList>
    </citation>
    <scope>NUCLEOTIDE SEQUENCE</scope>
    <source>
        <strain evidence="8">Female2</strain>
        <tissue evidence="8">Blood</tissue>
    </source>
</reference>
<feature type="region of interest" description="Disordered" evidence="5">
    <location>
        <begin position="104"/>
        <end position="127"/>
    </location>
</feature>
<dbReference type="GO" id="GO:0016491">
    <property type="term" value="F:oxidoreductase activity"/>
    <property type="evidence" value="ECO:0007669"/>
    <property type="project" value="TreeGrafter"/>
</dbReference>
<evidence type="ECO:0000259" key="7">
    <source>
        <dbReference type="Pfam" id="PF08806"/>
    </source>
</evidence>
<organism evidence="8 9">
    <name type="scientific">Hymenochirus boettgeri</name>
    <name type="common">Congo dwarf clawed frog</name>
    <dbReference type="NCBI Taxonomy" id="247094"/>
    <lineage>
        <taxon>Eukaryota</taxon>
        <taxon>Metazoa</taxon>
        <taxon>Chordata</taxon>
        <taxon>Craniata</taxon>
        <taxon>Vertebrata</taxon>
        <taxon>Euteleostomi</taxon>
        <taxon>Amphibia</taxon>
        <taxon>Batrachia</taxon>
        <taxon>Anura</taxon>
        <taxon>Pipoidea</taxon>
        <taxon>Pipidae</taxon>
        <taxon>Pipinae</taxon>
        <taxon>Hymenochirus</taxon>
    </lineage>
</organism>
<evidence type="ECO:0000256" key="4">
    <source>
        <dbReference type="ARBA" id="ARBA00040773"/>
    </source>
</evidence>
<feature type="domain" description="Selenoprotein F/M" evidence="7">
    <location>
        <begin position="33"/>
        <end position="98"/>
    </location>
</feature>
<gene>
    <name evidence="8" type="ORF">GDO86_001708</name>
</gene>
<feature type="signal peptide" evidence="6">
    <location>
        <begin position="1"/>
        <end position="16"/>
    </location>
</feature>
<dbReference type="Gene3D" id="3.40.30.50">
    <property type="entry name" value="Sep15/SelM thioredoxin-like domain, active-site redox motif"/>
    <property type="match status" value="1"/>
</dbReference>
<dbReference type="AlphaFoldDB" id="A0A8T2KFR5"/>
<proteinExistence type="inferred from homology"/>
<keyword evidence="3" id="KW-0712">Selenocysteine</keyword>
<evidence type="ECO:0000256" key="3">
    <source>
        <dbReference type="ARBA" id="ARBA00022933"/>
    </source>
</evidence>
<evidence type="ECO:0000256" key="1">
    <source>
        <dbReference type="ARBA" id="ARBA00005742"/>
    </source>
</evidence>
<dbReference type="SUPFAM" id="SSF52833">
    <property type="entry name" value="Thioredoxin-like"/>
    <property type="match status" value="1"/>
</dbReference>
<feature type="chain" id="PRO_5035769908" description="Selenoprotein M" evidence="6">
    <location>
        <begin position="17"/>
        <end position="127"/>
    </location>
</feature>
<dbReference type="Proteomes" id="UP000812440">
    <property type="component" value="Chromosome 1"/>
</dbReference>
<dbReference type="InterPro" id="IPR039992">
    <property type="entry name" value="Sep15_SelM"/>
</dbReference>
<dbReference type="InterPro" id="IPR036249">
    <property type="entry name" value="Thioredoxin-like_sf"/>
</dbReference>
<dbReference type="OrthoDB" id="25165at2759"/>